<dbReference type="InterPro" id="IPR001251">
    <property type="entry name" value="CRAL-TRIO_dom"/>
</dbReference>
<dbReference type="Pfam" id="PF00650">
    <property type="entry name" value="CRAL_TRIO"/>
    <property type="match status" value="1"/>
</dbReference>
<evidence type="ECO:0000259" key="1">
    <source>
        <dbReference type="Pfam" id="PF00650"/>
    </source>
</evidence>
<organism evidence="2">
    <name type="scientific">viral metagenome</name>
    <dbReference type="NCBI Taxonomy" id="1070528"/>
    <lineage>
        <taxon>unclassified sequences</taxon>
        <taxon>metagenomes</taxon>
        <taxon>organismal metagenomes</taxon>
    </lineage>
</organism>
<dbReference type="InterPro" id="IPR036865">
    <property type="entry name" value="CRAL-TRIO_dom_sf"/>
</dbReference>
<dbReference type="SUPFAM" id="SSF52087">
    <property type="entry name" value="CRAL/TRIO domain"/>
    <property type="match status" value="1"/>
</dbReference>
<sequence>MLSISKNESNKKTEVDKSIGDFEINTRVHEFLKATKLTSRSQVPVQVTNDLLESFCHITNTNKIILDYRIFKYIARPSTYDVLIKHISSKINLLLKSNPTFSVHICTKLLTISGADKHILFIYKLTESLNSSYPDKLEKCYIYDAPFIFQKIIGMLSLIIDKKTLSKITIVNN</sequence>
<proteinExistence type="predicted"/>
<reference evidence="2" key="1">
    <citation type="journal article" date="2020" name="Nature">
        <title>Giant virus diversity and host interactions through global metagenomics.</title>
        <authorList>
            <person name="Schulz F."/>
            <person name="Roux S."/>
            <person name="Paez-Espino D."/>
            <person name="Jungbluth S."/>
            <person name="Walsh D.A."/>
            <person name="Denef V.J."/>
            <person name="McMahon K.D."/>
            <person name="Konstantinidis K.T."/>
            <person name="Eloe-Fadrosh E.A."/>
            <person name="Kyrpides N.C."/>
            <person name="Woyke T."/>
        </authorList>
    </citation>
    <scope>NUCLEOTIDE SEQUENCE</scope>
    <source>
        <strain evidence="2">GVMAG-M-3300009182-46</strain>
    </source>
</reference>
<evidence type="ECO:0000313" key="2">
    <source>
        <dbReference type="EMBL" id="QHT36071.1"/>
    </source>
</evidence>
<feature type="domain" description="CRAL-TRIO" evidence="1">
    <location>
        <begin position="85"/>
        <end position="173"/>
    </location>
</feature>
<dbReference type="AlphaFoldDB" id="A0A6C0F5D5"/>
<accession>A0A6C0F5D5</accession>
<dbReference type="EMBL" id="MN739030">
    <property type="protein sequence ID" value="QHT36071.1"/>
    <property type="molecule type" value="Genomic_DNA"/>
</dbReference>
<protein>
    <recommendedName>
        <fullName evidence="1">CRAL-TRIO domain-containing protein</fullName>
    </recommendedName>
</protein>
<name>A0A6C0F5D5_9ZZZZ</name>
<dbReference type="Gene3D" id="3.40.525.10">
    <property type="entry name" value="CRAL-TRIO lipid binding domain"/>
    <property type="match status" value="1"/>
</dbReference>